<dbReference type="Pfam" id="PF09297">
    <property type="entry name" value="Zn_ribbon_NUD"/>
    <property type="match status" value="1"/>
</dbReference>
<dbReference type="InterPro" id="IPR050241">
    <property type="entry name" value="NAD-cap_RNA_hydrolase_NudC"/>
</dbReference>
<name>A0A091ATU7_9GAMM</name>
<comment type="catalytic activity">
    <reaction evidence="9">
        <text>a 5'-end NAD(+)-phospho-ribonucleoside in mRNA + H2O = a 5'-end phospho-adenosine-phospho-ribonucleoside in mRNA + beta-nicotinamide D-ribonucleotide + 2 H(+)</text>
        <dbReference type="Rhea" id="RHEA:60876"/>
        <dbReference type="Rhea" id="RHEA-COMP:15698"/>
        <dbReference type="Rhea" id="RHEA-COMP:15719"/>
        <dbReference type="ChEBI" id="CHEBI:14649"/>
        <dbReference type="ChEBI" id="CHEBI:15377"/>
        <dbReference type="ChEBI" id="CHEBI:15378"/>
        <dbReference type="ChEBI" id="CHEBI:144029"/>
        <dbReference type="ChEBI" id="CHEBI:144051"/>
    </reaction>
    <physiologicalReaction direction="left-to-right" evidence="9">
        <dbReference type="Rhea" id="RHEA:60877"/>
    </physiologicalReaction>
</comment>
<dbReference type="InterPro" id="IPR049734">
    <property type="entry name" value="NudC-like_C"/>
</dbReference>
<dbReference type="Pfam" id="PF09296">
    <property type="entry name" value="NUDIX-like"/>
    <property type="match status" value="1"/>
</dbReference>
<evidence type="ECO:0000256" key="8">
    <source>
        <dbReference type="ARBA" id="ARBA00023027"/>
    </source>
</evidence>
<evidence type="ECO:0000256" key="1">
    <source>
        <dbReference type="ARBA" id="ARBA00001946"/>
    </source>
</evidence>
<comment type="cofactor">
    <cofactor evidence="2">
        <name>Zn(2+)</name>
        <dbReference type="ChEBI" id="CHEBI:29105"/>
    </cofactor>
</comment>
<dbReference type="InterPro" id="IPR020084">
    <property type="entry name" value="NUDIX_hydrolase_CS"/>
</dbReference>
<dbReference type="PANTHER" id="PTHR42904:SF6">
    <property type="entry name" value="NAD-CAPPED RNA HYDROLASE NUDT12"/>
    <property type="match status" value="1"/>
</dbReference>
<dbReference type="Pfam" id="PF00293">
    <property type="entry name" value="NUDIX"/>
    <property type="match status" value="1"/>
</dbReference>
<dbReference type="InterPro" id="IPR015797">
    <property type="entry name" value="NUDIX_hydrolase-like_dom_sf"/>
</dbReference>
<feature type="domain" description="Nudix hydrolase" evidence="11">
    <location>
        <begin position="166"/>
        <end position="288"/>
    </location>
</feature>
<dbReference type="PRINTS" id="PR00502">
    <property type="entry name" value="NUDIXFAMILY"/>
</dbReference>
<dbReference type="SUPFAM" id="SSF55811">
    <property type="entry name" value="Nudix"/>
    <property type="match status" value="1"/>
</dbReference>
<evidence type="ECO:0000256" key="10">
    <source>
        <dbReference type="RuleBase" id="RU003476"/>
    </source>
</evidence>
<evidence type="ECO:0000256" key="3">
    <source>
        <dbReference type="ARBA" id="ARBA00009595"/>
    </source>
</evidence>
<dbReference type="GO" id="GO:0019677">
    <property type="term" value="P:NAD+ catabolic process"/>
    <property type="evidence" value="ECO:0007669"/>
    <property type="project" value="TreeGrafter"/>
</dbReference>
<dbReference type="GO" id="GO:0046872">
    <property type="term" value="F:metal ion binding"/>
    <property type="evidence" value="ECO:0007669"/>
    <property type="project" value="UniProtKB-KW"/>
</dbReference>
<keyword evidence="8" id="KW-0520">NAD</keyword>
<evidence type="ECO:0000256" key="2">
    <source>
        <dbReference type="ARBA" id="ARBA00001947"/>
    </source>
</evidence>
<dbReference type="Gene3D" id="3.90.79.10">
    <property type="entry name" value="Nucleoside Triphosphate Pyrophosphohydrolase"/>
    <property type="match status" value="1"/>
</dbReference>
<dbReference type="PROSITE" id="PS00893">
    <property type="entry name" value="NUDIX_BOX"/>
    <property type="match status" value="1"/>
</dbReference>
<evidence type="ECO:0000256" key="9">
    <source>
        <dbReference type="ARBA" id="ARBA00023679"/>
    </source>
</evidence>
<comment type="caution">
    <text evidence="12">The sequence shown here is derived from an EMBL/GenBank/DDBJ whole genome shotgun (WGS) entry which is preliminary data.</text>
</comment>
<dbReference type="GO" id="GO:0006742">
    <property type="term" value="P:NADP+ catabolic process"/>
    <property type="evidence" value="ECO:0007669"/>
    <property type="project" value="TreeGrafter"/>
</dbReference>
<evidence type="ECO:0000256" key="7">
    <source>
        <dbReference type="ARBA" id="ARBA00022842"/>
    </source>
</evidence>
<dbReference type="InterPro" id="IPR015375">
    <property type="entry name" value="NADH_PPase-like_N"/>
</dbReference>
<dbReference type="InterPro" id="IPR000086">
    <property type="entry name" value="NUDIX_hydrolase_dom"/>
</dbReference>
<dbReference type="CDD" id="cd03429">
    <property type="entry name" value="NUDIX_NADH_pyrophosphatase_Nudt13"/>
    <property type="match status" value="1"/>
</dbReference>
<gene>
    <name evidence="12" type="ORF">N789_13740</name>
</gene>
<dbReference type="EC" id="3.6.1.22" evidence="4"/>
<reference evidence="12 13" key="1">
    <citation type="submission" date="2013-09" db="EMBL/GenBank/DDBJ databases">
        <title>Genome sequencing of Arenimonas oryziterrae.</title>
        <authorList>
            <person name="Chen F."/>
            <person name="Wang G."/>
        </authorList>
    </citation>
    <scope>NUCLEOTIDE SEQUENCE [LARGE SCALE GENOMIC DNA]</scope>
    <source>
        <strain evidence="12 13">YC6267</strain>
    </source>
</reference>
<dbReference type="Proteomes" id="UP000029385">
    <property type="component" value="Unassembled WGS sequence"/>
</dbReference>
<evidence type="ECO:0000256" key="6">
    <source>
        <dbReference type="ARBA" id="ARBA00022801"/>
    </source>
</evidence>
<organism evidence="12 13">
    <name type="scientific">Arenimonas oryziterrae DSM 21050 = YC6267</name>
    <dbReference type="NCBI Taxonomy" id="1121015"/>
    <lineage>
        <taxon>Bacteria</taxon>
        <taxon>Pseudomonadati</taxon>
        <taxon>Pseudomonadota</taxon>
        <taxon>Gammaproteobacteria</taxon>
        <taxon>Lysobacterales</taxon>
        <taxon>Lysobacteraceae</taxon>
        <taxon>Arenimonas</taxon>
    </lineage>
</organism>
<keyword evidence="5" id="KW-0479">Metal-binding</keyword>
<evidence type="ECO:0000256" key="5">
    <source>
        <dbReference type="ARBA" id="ARBA00022723"/>
    </source>
</evidence>
<proteinExistence type="inferred from homology"/>
<comment type="cofactor">
    <cofactor evidence="1">
        <name>Mg(2+)</name>
        <dbReference type="ChEBI" id="CHEBI:18420"/>
    </cofactor>
</comment>
<keyword evidence="6 10" id="KW-0378">Hydrolase</keyword>
<dbReference type="STRING" id="1121015.GCA_000420545_02798"/>
<evidence type="ECO:0000256" key="4">
    <source>
        <dbReference type="ARBA" id="ARBA00012381"/>
    </source>
</evidence>
<dbReference type="InterPro" id="IPR015376">
    <property type="entry name" value="Znr_NADH_PPase"/>
</dbReference>
<dbReference type="PATRIC" id="fig|1121015.4.peg.2218"/>
<dbReference type="GO" id="GO:0035529">
    <property type="term" value="F:NADH pyrophosphatase activity"/>
    <property type="evidence" value="ECO:0007669"/>
    <property type="project" value="TreeGrafter"/>
</dbReference>
<accession>A0A091ATU7</accession>
<evidence type="ECO:0000259" key="11">
    <source>
        <dbReference type="PROSITE" id="PS51462"/>
    </source>
</evidence>
<dbReference type="PANTHER" id="PTHR42904">
    <property type="entry name" value="NUDIX HYDROLASE, NUDC SUBFAMILY"/>
    <property type="match status" value="1"/>
</dbReference>
<dbReference type="Gene3D" id="3.90.79.20">
    <property type="match status" value="1"/>
</dbReference>
<keyword evidence="7" id="KW-0460">Magnesium</keyword>
<dbReference type="InterPro" id="IPR020476">
    <property type="entry name" value="Nudix_hydrolase"/>
</dbReference>
<dbReference type="GO" id="GO:0005829">
    <property type="term" value="C:cytosol"/>
    <property type="evidence" value="ECO:0007669"/>
    <property type="project" value="TreeGrafter"/>
</dbReference>
<sequence length="301" mass="33064">MRQQFLGVTPTPRRYAFQHAGLDRAEHLRKDAAALDACWPDAPVLILDVEGQARFAGSDDQPEFPRGGQCLAQRPEIASFLGLDEGGQAWFALPAEVLPELPAQTLDLRSAGTRWAALPAAVFAQARALLHWQQRSRYCGACGGALVLERGGFCARCPQCGIEHYPRTDPAIIVAVSDGERLLLGRQASWPPKRWSVLAGFLEPGESLEQTVVREVMEEAGVRVDACQYACSQPWPFPSALMLGFHAQAQPQPAQVSEELEEARWFTAAELRDGAVTGEVRLSPSLSISRWLIDDWLAQQP</sequence>
<dbReference type="eggNOG" id="COG2816">
    <property type="taxonomic scope" value="Bacteria"/>
</dbReference>
<dbReference type="NCBIfam" id="NF001299">
    <property type="entry name" value="PRK00241.1"/>
    <property type="match status" value="1"/>
</dbReference>
<dbReference type="PROSITE" id="PS51462">
    <property type="entry name" value="NUDIX"/>
    <property type="match status" value="1"/>
</dbReference>
<evidence type="ECO:0000313" key="13">
    <source>
        <dbReference type="Proteomes" id="UP000029385"/>
    </source>
</evidence>
<evidence type="ECO:0000313" key="12">
    <source>
        <dbReference type="EMBL" id="KFN42414.1"/>
    </source>
</evidence>
<comment type="similarity">
    <text evidence="3">Belongs to the Nudix hydrolase family. NudC subfamily.</text>
</comment>
<dbReference type="AlphaFoldDB" id="A0A091ATU7"/>
<keyword evidence="13" id="KW-1185">Reference proteome</keyword>
<protein>
    <recommendedName>
        <fullName evidence="4">NAD(+) diphosphatase</fullName>
        <ecNumber evidence="4">3.6.1.22</ecNumber>
    </recommendedName>
</protein>
<dbReference type="EMBL" id="AVCI01000010">
    <property type="protein sequence ID" value="KFN42414.1"/>
    <property type="molecule type" value="Genomic_DNA"/>
</dbReference>